<evidence type="ECO:0000256" key="9">
    <source>
        <dbReference type="ARBA" id="ARBA00031636"/>
    </source>
</evidence>
<feature type="transmembrane region" description="Helical" evidence="10">
    <location>
        <begin position="233"/>
        <end position="253"/>
    </location>
</feature>
<dbReference type="GO" id="GO:0042910">
    <property type="term" value="F:xenobiotic transmembrane transporter activity"/>
    <property type="evidence" value="ECO:0007669"/>
    <property type="project" value="InterPro"/>
</dbReference>
<dbReference type="GO" id="GO:0015297">
    <property type="term" value="F:antiporter activity"/>
    <property type="evidence" value="ECO:0007669"/>
    <property type="project" value="UniProtKB-KW"/>
</dbReference>
<dbReference type="HOGENOM" id="CLU_012893_0_1_6"/>
<evidence type="ECO:0000256" key="2">
    <source>
        <dbReference type="ARBA" id="ARBA00022448"/>
    </source>
</evidence>
<comment type="caution">
    <text evidence="11">The sequence shown here is derived from an EMBL/GenBank/DDBJ whole genome shotgun (WGS) entry which is preliminary data.</text>
</comment>
<keyword evidence="7" id="KW-0406">Ion transport</keyword>
<feature type="transmembrane region" description="Helical" evidence="10">
    <location>
        <begin position="26"/>
        <end position="46"/>
    </location>
</feature>
<dbReference type="AlphaFoldDB" id="C8NBW5"/>
<feature type="transmembrane region" description="Helical" evidence="10">
    <location>
        <begin position="320"/>
        <end position="339"/>
    </location>
</feature>
<dbReference type="NCBIfam" id="TIGR00797">
    <property type="entry name" value="matE"/>
    <property type="match status" value="1"/>
</dbReference>
<evidence type="ECO:0000256" key="6">
    <source>
        <dbReference type="ARBA" id="ARBA00022989"/>
    </source>
</evidence>
<dbReference type="GO" id="GO:0006811">
    <property type="term" value="P:monoatomic ion transport"/>
    <property type="evidence" value="ECO:0007669"/>
    <property type="project" value="UniProtKB-KW"/>
</dbReference>
<keyword evidence="5 10" id="KW-0812">Transmembrane</keyword>
<evidence type="ECO:0000256" key="7">
    <source>
        <dbReference type="ARBA" id="ARBA00023065"/>
    </source>
</evidence>
<feature type="transmembrane region" description="Helical" evidence="10">
    <location>
        <begin position="172"/>
        <end position="197"/>
    </location>
</feature>
<sequence length="456" mass="48623">MHRPPTPATAPFIAGNLWRHLINMTLARSVGILATFIVDFVDILFISRLDDAHLIAGMGFAAAALYFIRAVAIALGITTTVLVARAIGSGDRHRAARYAWDTSIFSFLLLSLLAALAWFAREPILAALGARGATLHHAANYLGIILVGLPLLALGNCGTSTLFALGSARLAMLVSLSATVTQAVLDPILIFACGWGLQGAALASLAAQIVLVVAAWYVVIYRYRLRPPLRPRLLALNIPAIVAIAVPAVLTNLTSPLATAYAARQMAPFGDDAVAAFAVIIRLVPVGFALLFSLSAAVAPIVGQNAGAARYDRVRQTLTAALQFNWLTVAVIGLSLFLLRDALPQWFKLDDNAAALLRFYCSGASLLFGFKGMIFFINAAYNNLGRPFYSTASNLAGLMFGALPLISLGAWLLGPRGIILGHMAEAILTAPVCWLVVQRLITRLEASHTSPLPRQH</sequence>
<evidence type="ECO:0000256" key="5">
    <source>
        <dbReference type="ARBA" id="ARBA00022692"/>
    </source>
</evidence>
<feature type="transmembrane region" description="Helical" evidence="10">
    <location>
        <begin position="66"/>
        <end position="87"/>
    </location>
</feature>
<dbReference type="PANTHER" id="PTHR43298:SF2">
    <property type="entry name" value="FMN_FAD EXPORTER YEEO-RELATED"/>
    <property type="match status" value="1"/>
</dbReference>
<dbReference type="EMBL" id="ACKY01000108">
    <property type="protein sequence ID" value="EEV87900.1"/>
    <property type="molecule type" value="Genomic_DNA"/>
</dbReference>
<evidence type="ECO:0000256" key="3">
    <source>
        <dbReference type="ARBA" id="ARBA00022449"/>
    </source>
</evidence>
<dbReference type="InterPro" id="IPR050222">
    <property type="entry name" value="MATE_MdtK"/>
</dbReference>
<feature type="transmembrane region" description="Helical" evidence="10">
    <location>
        <begin position="393"/>
        <end position="413"/>
    </location>
</feature>
<evidence type="ECO:0000313" key="12">
    <source>
        <dbReference type="Proteomes" id="UP000004870"/>
    </source>
</evidence>
<keyword evidence="12" id="KW-1185">Reference proteome</keyword>
<keyword evidence="2" id="KW-0813">Transport</keyword>
<dbReference type="GO" id="GO:0005886">
    <property type="term" value="C:plasma membrane"/>
    <property type="evidence" value="ECO:0007669"/>
    <property type="project" value="UniProtKB-SubCell"/>
</dbReference>
<evidence type="ECO:0000256" key="10">
    <source>
        <dbReference type="SAM" id="Phobius"/>
    </source>
</evidence>
<gene>
    <name evidence="11" type="ORF">HMPREF0198_1993</name>
</gene>
<protein>
    <recommendedName>
        <fullName evidence="9">Multidrug-efflux transporter</fullName>
    </recommendedName>
</protein>
<dbReference type="GeneID" id="84790110"/>
<name>C8NBW5_CARH6</name>
<proteinExistence type="predicted"/>
<keyword evidence="3" id="KW-0050">Antiport</keyword>
<accession>C8NBW5</accession>
<feature type="transmembrane region" description="Helical" evidence="10">
    <location>
        <begin position="419"/>
        <end position="437"/>
    </location>
</feature>
<organism evidence="11 12">
    <name type="scientific">Cardiobacterium hominis (strain ATCC 15826 / DSM 8339 / NCTC 10426 / 6573)</name>
    <dbReference type="NCBI Taxonomy" id="638300"/>
    <lineage>
        <taxon>Bacteria</taxon>
        <taxon>Pseudomonadati</taxon>
        <taxon>Pseudomonadota</taxon>
        <taxon>Gammaproteobacteria</taxon>
        <taxon>Cardiobacteriales</taxon>
        <taxon>Cardiobacteriaceae</taxon>
        <taxon>Cardiobacterium</taxon>
    </lineage>
</organism>
<dbReference type="InterPro" id="IPR002528">
    <property type="entry name" value="MATE_fam"/>
</dbReference>
<dbReference type="PIRSF" id="PIRSF006603">
    <property type="entry name" value="DinF"/>
    <property type="match status" value="1"/>
</dbReference>
<feature type="transmembrane region" description="Helical" evidence="10">
    <location>
        <begin position="359"/>
        <end position="381"/>
    </location>
</feature>
<keyword evidence="4" id="KW-1003">Cell membrane</keyword>
<feature type="transmembrane region" description="Helical" evidence="10">
    <location>
        <begin position="203"/>
        <end position="221"/>
    </location>
</feature>
<dbReference type="Proteomes" id="UP000004870">
    <property type="component" value="Unassembled WGS sequence"/>
</dbReference>
<keyword evidence="6 10" id="KW-1133">Transmembrane helix</keyword>
<dbReference type="Pfam" id="PF01554">
    <property type="entry name" value="MatE"/>
    <property type="match status" value="2"/>
</dbReference>
<dbReference type="STRING" id="2718.CHUV0807_2534"/>
<evidence type="ECO:0000313" key="11">
    <source>
        <dbReference type="EMBL" id="EEV87900.1"/>
    </source>
</evidence>
<feature type="transmembrane region" description="Helical" evidence="10">
    <location>
        <begin position="273"/>
        <end position="299"/>
    </location>
</feature>
<dbReference type="InterPro" id="IPR048279">
    <property type="entry name" value="MdtK-like"/>
</dbReference>
<feature type="transmembrane region" description="Helical" evidence="10">
    <location>
        <begin position="99"/>
        <end position="120"/>
    </location>
</feature>
<dbReference type="RefSeq" id="WP_004142133.1">
    <property type="nucleotide sequence ID" value="NZ_GG694027.1"/>
</dbReference>
<dbReference type="PANTHER" id="PTHR43298">
    <property type="entry name" value="MULTIDRUG RESISTANCE PROTEIN NORM-RELATED"/>
    <property type="match status" value="1"/>
</dbReference>
<comment type="subcellular location">
    <subcellularLocation>
        <location evidence="1">Cell inner membrane</location>
        <topology evidence="1">Multi-pass membrane protein</topology>
    </subcellularLocation>
</comment>
<evidence type="ECO:0000256" key="4">
    <source>
        <dbReference type="ARBA" id="ARBA00022475"/>
    </source>
</evidence>
<evidence type="ECO:0000256" key="1">
    <source>
        <dbReference type="ARBA" id="ARBA00004429"/>
    </source>
</evidence>
<reference evidence="11 12" key="1">
    <citation type="submission" date="2009-08" db="EMBL/GenBank/DDBJ databases">
        <authorList>
            <person name="Qin X."/>
            <person name="Bachman B."/>
            <person name="Battles P."/>
            <person name="Bell A."/>
            <person name="Bess C."/>
            <person name="Bickham C."/>
            <person name="Chaboub L."/>
            <person name="Chen D."/>
            <person name="Coyle M."/>
            <person name="Deiros D.R."/>
            <person name="Dinh H."/>
            <person name="Forbes L."/>
            <person name="Fowler G."/>
            <person name="Francisco L."/>
            <person name="Fu Q."/>
            <person name="Gubbala S."/>
            <person name="Hale W."/>
            <person name="Han Y."/>
            <person name="Hemphill L."/>
            <person name="Highlander S.K."/>
            <person name="Hirani K."/>
            <person name="Hogues M."/>
            <person name="Jackson L."/>
            <person name="Jakkamsetti A."/>
            <person name="Javaid M."/>
            <person name="Jiang H."/>
            <person name="Korchina V."/>
            <person name="Kovar C."/>
            <person name="Lara F."/>
            <person name="Lee S."/>
            <person name="Mata R."/>
            <person name="Mathew T."/>
            <person name="Moen C."/>
            <person name="Morales K."/>
            <person name="Munidasa M."/>
            <person name="Nazareth L."/>
            <person name="Ngo R."/>
            <person name="Nguyen L."/>
            <person name="Okwuonu G."/>
            <person name="Ongeri F."/>
            <person name="Patil S."/>
            <person name="Petrosino J."/>
            <person name="Pham C."/>
            <person name="Pham P."/>
            <person name="Pu L.-L."/>
            <person name="Puazo M."/>
            <person name="Raj R."/>
            <person name="Reid J."/>
            <person name="Rouhana J."/>
            <person name="Saada N."/>
            <person name="Shang Y."/>
            <person name="Simmons D."/>
            <person name="Thornton R."/>
            <person name="Warren J."/>
            <person name="Weissenberger G."/>
            <person name="Zhang J."/>
            <person name="Zhang L."/>
            <person name="Zhou C."/>
            <person name="Zhu D."/>
            <person name="Muzny D."/>
            <person name="Worley K."/>
            <person name="Gibbs R."/>
        </authorList>
    </citation>
    <scope>NUCLEOTIDE SEQUENCE [LARGE SCALE GENOMIC DNA]</scope>
    <source>
        <strain evidence="12">ATCC 15826 / DSM 8339 / NCTC 10426 / 6573</strain>
    </source>
</reference>
<keyword evidence="8 10" id="KW-0472">Membrane</keyword>
<feature type="transmembrane region" description="Helical" evidence="10">
    <location>
        <begin position="140"/>
        <end position="165"/>
    </location>
</feature>
<evidence type="ECO:0000256" key="8">
    <source>
        <dbReference type="ARBA" id="ARBA00023136"/>
    </source>
</evidence>